<accession>A0A1I3XDJ9</accession>
<dbReference type="SUPFAM" id="SSF46785">
    <property type="entry name" value="Winged helix' DNA-binding domain"/>
    <property type="match status" value="1"/>
</dbReference>
<dbReference type="InterPro" id="IPR036388">
    <property type="entry name" value="WH-like_DNA-bd_sf"/>
</dbReference>
<protein>
    <submittedName>
        <fullName evidence="6">Transcriptional regulator, LysR family</fullName>
    </submittedName>
</protein>
<dbReference type="AlphaFoldDB" id="A0A1I3XDJ9"/>
<keyword evidence="3" id="KW-0238">DNA-binding</keyword>
<dbReference type="InterPro" id="IPR005119">
    <property type="entry name" value="LysR_subst-bd"/>
</dbReference>
<organism evidence="6 7">
    <name type="scientific">Desulfomicrobium apsheronum</name>
    <dbReference type="NCBI Taxonomy" id="52560"/>
    <lineage>
        <taxon>Bacteria</taxon>
        <taxon>Pseudomonadati</taxon>
        <taxon>Thermodesulfobacteriota</taxon>
        <taxon>Desulfovibrionia</taxon>
        <taxon>Desulfovibrionales</taxon>
        <taxon>Desulfomicrobiaceae</taxon>
        <taxon>Desulfomicrobium</taxon>
    </lineage>
</organism>
<dbReference type="PRINTS" id="PR00039">
    <property type="entry name" value="HTHLYSR"/>
</dbReference>
<dbReference type="RefSeq" id="WP_092376973.1">
    <property type="nucleotide sequence ID" value="NZ_FORX01000016.1"/>
</dbReference>
<feature type="domain" description="HTH lysR-type" evidence="5">
    <location>
        <begin position="1"/>
        <end position="58"/>
    </location>
</feature>
<keyword evidence="4" id="KW-0804">Transcription</keyword>
<dbReference type="GO" id="GO:0003700">
    <property type="term" value="F:DNA-binding transcription factor activity"/>
    <property type="evidence" value="ECO:0007669"/>
    <property type="project" value="InterPro"/>
</dbReference>
<dbReference type="NCBIfam" id="NF040786">
    <property type="entry name" value="LysR_Sec_metab"/>
    <property type="match status" value="1"/>
</dbReference>
<evidence type="ECO:0000256" key="2">
    <source>
        <dbReference type="ARBA" id="ARBA00023015"/>
    </source>
</evidence>
<dbReference type="PANTHER" id="PTHR30126:SF64">
    <property type="entry name" value="HTH-TYPE TRANSCRIPTIONAL REGULATOR CITR"/>
    <property type="match status" value="1"/>
</dbReference>
<dbReference type="OrthoDB" id="9808620at2"/>
<evidence type="ECO:0000259" key="5">
    <source>
        <dbReference type="PROSITE" id="PS50931"/>
    </source>
</evidence>
<keyword evidence="7" id="KW-1185">Reference proteome</keyword>
<dbReference type="Gene3D" id="3.40.190.290">
    <property type="match status" value="1"/>
</dbReference>
<dbReference type="Proteomes" id="UP000198635">
    <property type="component" value="Unassembled WGS sequence"/>
</dbReference>
<proteinExistence type="inferred from homology"/>
<dbReference type="EMBL" id="FORX01000016">
    <property type="protein sequence ID" value="SFK17605.1"/>
    <property type="molecule type" value="Genomic_DNA"/>
</dbReference>
<evidence type="ECO:0000313" key="7">
    <source>
        <dbReference type="Proteomes" id="UP000198635"/>
    </source>
</evidence>
<dbReference type="PROSITE" id="PS50931">
    <property type="entry name" value="HTH_LYSR"/>
    <property type="match status" value="1"/>
</dbReference>
<dbReference type="PANTHER" id="PTHR30126">
    <property type="entry name" value="HTH-TYPE TRANSCRIPTIONAL REGULATOR"/>
    <property type="match status" value="1"/>
</dbReference>
<dbReference type="InterPro" id="IPR047788">
    <property type="entry name" value="LysR-like_Sec_metab"/>
</dbReference>
<dbReference type="Gene3D" id="1.10.10.10">
    <property type="entry name" value="Winged helix-like DNA-binding domain superfamily/Winged helix DNA-binding domain"/>
    <property type="match status" value="1"/>
</dbReference>
<dbReference type="STRING" id="52560.SAMN04488082_11627"/>
<comment type="similarity">
    <text evidence="1">Belongs to the LysR transcriptional regulatory family.</text>
</comment>
<evidence type="ECO:0000313" key="6">
    <source>
        <dbReference type="EMBL" id="SFK17605.1"/>
    </source>
</evidence>
<dbReference type="InterPro" id="IPR036390">
    <property type="entry name" value="WH_DNA-bd_sf"/>
</dbReference>
<dbReference type="FunFam" id="1.10.10.10:FF:000001">
    <property type="entry name" value="LysR family transcriptional regulator"/>
    <property type="match status" value="1"/>
</dbReference>
<dbReference type="Pfam" id="PF03466">
    <property type="entry name" value="LysR_substrate"/>
    <property type="match status" value="1"/>
</dbReference>
<dbReference type="InterPro" id="IPR000847">
    <property type="entry name" value="LysR_HTH_N"/>
</dbReference>
<evidence type="ECO:0000256" key="4">
    <source>
        <dbReference type="ARBA" id="ARBA00023163"/>
    </source>
</evidence>
<gene>
    <name evidence="6" type="ORF">SAMN04488082_11627</name>
</gene>
<dbReference type="SUPFAM" id="SSF53850">
    <property type="entry name" value="Periplasmic binding protein-like II"/>
    <property type="match status" value="1"/>
</dbReference>
<reference evidence="7" key="1">
    <citation type="submission" date="2016-10" db="EMBL/GenBank/DDBJ databases">
        <authorList>
            <person name="Varghese N."/>
            <person name="Submissions S."/>
        </authorList>
    </citation>
    <scope>NUCLEOTIDE SEQUENCE [LARGE SCALE GENOMIC DNA]</scope>
    <source>
        <strain evidence="7">DSM 5918</strain>
    </source>
</reference>
<dbReference type="Pfam" id="PF00126">
    <property type="entry name" value="HTH_1"/>
    <property type="match status" value="1"/>
</dbReference>
<evidence type="ECO:0000256" key="1">
    <source>
        <dbReference type="ARBA" id="ARBA00009437"/>
    </source>
</evidence>
<dbReference type="GO" id="GO:0000976">
    <property type="term" value="F:transcription cis-regulatory region binding"/>
    <property type="evidence" value="ECO:0007669"/>
    <property type="project" value="TreeGrafter"/>
</dbReference>
<name>A0A1I3XDJ9_9BACT</name>
<sequence length="305" mass="33935">MDIRKIEAFSKVYEHCSFSKAGKSLYLSQPTISAHVASLEQELEVQLFDRIGRSVVPTKAGEVLYEHAKKIFEASELAISELRKLQDRITGKLDLGGSTIPANYIMPEILAKFWKKYPEVIMDLRIGDSEDIVNQVRDNALMLGVVGAVFESPDLHYEKIASDSLVLAMTPSLFQKHRHLAEDDLLRALPWVMREEGSGTRVAMAESIAKFDIDIHSLRTVIMVRNAGAMSRCLSAGMGASITSAITIHDELETGALVAIELPGLQMERSFHVVFNRKRSLFPAAVKLIEFLKNNAQNIAVRSKP</sequence>
<keyword evidence="2" id="KW-0805">Transcription regulation</keyword>
<evidence type="ECO:0000256" key="3">
    <source>
        <dbReference type="ARBA" id="ARBA00023125"/>
    </source>
</evidence>